<proteinExistence type="predicted"/>
<protein>
    <recommendedName>
        <fullName evidence="4">SAM-dependent methyltransferase TRM5/TYW2-type domain-containing protein</fullName>
    </recommendedName>
</protein>
<accession>T1ACB6</accession>
<keyword evidence="3" id="KW-0819">tRNA processing</keyword>
<dbReference type="Pfam" id="PF25133">
    <property type="entry name" value="TYW2_N_2"/>
    <property type="match status" value="1"/>
</dbReference>
<evidence type="ECO:0000256" key="3">
    <source>
        <dbReference type="ARBA" id="ARBA00022694"/>
    </source>
</evidence>
<dbReference type="Pfam" id="PF02475">
    <property type="entry name" value="TRM5-TYW2_MTfase"/>
    <property type="match status" value="1"/>
</dbReference>
<sequence length="183" mass="19888">MTPVAIRGPRRAPVDRVRARLAERAGPAAAALLPDGYVRLGHVLVVRWPETLRPHYPDLAAALAGTLGARTVLRVAGPIEGELRRPTVERLFGTDTEVTVVEHGVRWRFDAARIMFAAGNRTERARAGTLVRPGETVVDLFAGIGYFALPAAKVGRAARVVAVDRNPESVRYLEENARLNGVE</sequence>
<dbReference type="PANTHER" id="PTHR23245">
    <property type="entry name" value="TRNA METHYLTRANSFERASE"/>
    <property type="match status" value="1"/>
</dbReference>
<reference evidence="5" key="1">
    <citation type="submission" date="2013-08" db="EMBL/GenBank/DDBJ databases">
        <authorList>
            <person name="Mendez C."/>
            <person name="Richter M."/>
            <person name="Ferrer M."/>
            <person name="Sanchez J."/>
        </authorList>
    </citation>
    <scope>NUCLEOTIDE SEQUENCE</scope>
</reference>
<dbReference type="InterPro" id="IPR056744">
    <property type="entry name" value="TRM5/TYW2-like_N"/>
</dbReference>
<keyword evidence="5" id="KW-0489">Methyltransferase</keyword>
<feature type="non-terminal residue" evidence="5">
    <location>
        <position position="183"/>
    </location>
</feature>
<dbReference type="Gene3D" id="3.30.300.110">
    <property type="entry name" value="Met-10+ protein-like domains"/>
    <property type="match status" value="1"/>
</dbReference>
<dbReference type="InterPro" id="IPR030382">
    <property type="entry name" value="MeTrfase_TRM5/TYW2"/>
</dbReference>
<dbReference type="GO" id="GO:0005737">
    <property type="term" value="C:cytoplasm"/>
    <property type="evidence" value="ECO:0007669"/>
    <property type="project" value="TreeGrafter"/>
</dbReference>
<feature type="domain" description="SAM-dependent methyltransferase TRM5/TYW2-type" evidence="4">
    <location>
        <begin position="37"/>
        <end position="183"/>
    </location>
</feature>
<evidence type="ECO:0000256" key="2">
    <source>
        <dbReference type="ARBA" id="ARBA00022691"/>
    </source>
</evidence>
<organism evidence="5">
    <name type="scientific">mine drainage metagenome</name>
    <dbReference type="NCBI Taxonomy" id="410659"/>
    <lineage>
        <taxon>unclassified sequences</taxon>
        <taxon>metagenomes</taxon>
        <taxon>ecological metagenomes</taxon>
    </lineage>
</organism>
<dbReference type="AlphaFoldDB" id="T1ACB6"/>
<dbReference type="InterPro" id="IPR056743">
    <property type="entry name" value="TRM5-TYW2-like_MTfase"/>
</dbReference>
<evidence type="ECO:0000256" key="1">
    <source>
        <dbReference type="ARBA" id="ARBA00022679"/>
    </source>
</evidence>
<dbReference type="GO" id="GO:0030488">
    <property type="term" value="P:tRNA methylation"/>
    <property type="evidence" value="ECO:0007669"/>
    <property type="project" value="TreeGrafter"/>
</dbReference>
<gene>
    <name evidence="5" type="ORF">B1B_09558</name>
</gene>
<dbReference type="SUPFAM" id="SSF53335">
    <property type="entry name" value="S-adenosyl-L-methionine-dependent methyltransferases"/>
    <property type="match status" value="1"/>
</dbReference>
<evidence type="ECO:0000259" key="4">
    <source>
        <dbReference type="PROSITE" id="PS51684"/>
    </source>
</evidence>
<keyword evidence="2" id="KW-0949">S-adenosyl-L-methionine</keyword>
<dbReference type="EMBL" id="AUZY01006340">
    <property type="protein sequence ID" value="EQD54692.1"/>
    <property type="molecule type" value="Genomic_DNA"/>
</dbReference>
<dbReference type="PROSITE" id="PS51684">
    <property type="entry name" value="SAM_MT_TRM5_TYW2"/>
    <property type="match status" value="1"/>
</dbReference>
<dbReference type="Gene3D" id="3.40.50.150">
    <property type="entry name" value="Vaccinia Virus protein VP39"/>
    <property type="match status" value="1"/>
</dbReference>
<keyword evidence="1 5" id="KW-0808">Transferase</keyword>
<dbReference type="GO" id="GO:0008175">
    <property type="term" value="F:tRNA methyltransferase activity"/>
    <property type="evidence" value="ECO:0007669"/>
    <property type="project" value="TreeGrafter"/>
</dbReference>
<comment type="caution">
    <text evidence="5">The sequence shown here is derived from an EMBL/GenBank/DDBJ whole genome shotgun (WGS) entry which is preliminary data.</text>
</comment>
<reference evidence="5" key="2">
    <citation type="journal article" date="2014" name="ISME J.">
        <title>Microbial stratification in low pH oxic and suboxic macroscopic growths along an acid mine drainage.</title>
        <authorList>
            <person name="Mendez-Garcia C."/>
            <person name="Mesa V."/>
            <person name="Sprenger R.R."/>
            <person name="Richter M."/>
            <person name="Diez M.S."/>
            <person name="Solano J."/>
            <person name="Bargiela R."/>
            <person name="Golyshina O.V."/>
            <person name="Manteca A."/>
            <person name="Ramos J.L."/>
            <person name="Gallego J.R."/>
            <person name="Llorente I."/>
            <person name="Martins Dos Santos V.A."/>
            <person name="Jensen O.N."/>
            <person name="Pelaez A.I."/>
            <person name="Sanchez J."/>
            <person name="Ferrer M."/>
        </authorList>
    </citation>
    <scope>NUCLEOTIDE SEQUENCE</scope>
</reference>
<dbReference type="InterPro" id="IPR029063">
    <property type="entry name" value="SAM-dependent_MTases_sf"/>
</dbReference>
<name>T1ACB6_9ZZZZ</name>
<dbReference type="CDD" id="cd02440">
    <property type="entry name" value="AdoMet_MTases"/>
    <property type="match status" value="1"/>
</dbReference>
<evidence type="ECO:0000313" key="5">
    <source>
        <dbReference type="EMBL" id="EQD54692.1"/>
    </source>
</evidence>